<feature type="transmembrane region" description="Helical" evidence="8">
    <location>
        <begin position="719"/>
        <end position="745"/>
    </location>
</feature>
<comment type="similarity">
    <text evidence="2">Belongs to the Ca(2+):cation antiporter (CaCA) (TC 2.A.19) family.</text>
</comment>
<dbReference type="InterPro" id="IPR004837">
    <property type="entry name" value="NaCa_Exmemb"/>
</dbReference>
<evidence type="ECO:0000313" key="11">
    <source>
        <dbReference type="Proteomes" id="UP000726737"/>
    </source>
</evidence>
<dbReference type="AlphaFoldDB" id="A0A9P6PTW2"/>
<organism evidence="10 11">
    <name type="scientific">Mortierella polycephala</name>
    <dbReference type="NCBI Taxonomy" id="41804"/>
    <lineage>
        <taxon>Eukaryota</taxon>
        <taxon>Fungi</taxon>
        <taxon>Fungi incertae sedis</taxon>
        <taxon>Mucoromycota</taxon>
        <taxon>Mortierellomycotina</taxon>
        <taxon>Mortierellomycetes</taxon>
        <taxon>Mortierellales</taxon>
        <taxon>Mortierellaceae</taxon>
        <taxon>Mortierella</taxon>
    </lineage>
</organism>
<evidence type="ECO:0000256" key="5">
    <source>
        <dbReference type="ARBA" id="ARBA00022989"/>
    </source>
</evidence>
<dbReference type="Proteomes" id="UP000726737">
    <property type="component" value="Unassembled WGS sequence"/>
</dbReference>
<feature type="transmembrane region" description="Helical" evidence="8">
    <location>
        <begin position="169"/>
        <end position="188"/>
    </location>
</feature>
<feature type="transmembrane region" description="Helical" evidence="8">
    <location>
        <begin position="788"/>
        <end position="806"/>
    </location>
</feature>
<protein>
    <recommendedName>
        <fullName evidence="9">Sodium/calcium exchanger membrane region domain-containing protein</fullName>
    </recommendedName>
</protein>
<sequence>MAIVNAVGAKPFYLALAVFVFSQLVAVLWPRHYLLASRNIPSATPWFSKRSLDIPAPDIQCEDVWSHPDRCAFVEQYCGDYPAGLINYLHFYFCDLGHIPPLAIAILTGVTFLAFGNGSPDVFSTFSAMGAGSGSLAIGELVGAASFITSVVVGSMAIIKPFKVSRAPFLRDVIFFAGCVLFTLYTVVDGKITFFESVFLIVYYVIYVSSVVLGNWWHQRAKSERELEECARNLYENDDDDEESLLLDEEQALLGGSTSRIPKPPRINTLIATGPYDDYEDEEHDDGYISPGGLSANDLDHYDSNQTLVNSYDNSDVNTARPHLSNDSGGVEDSISLRPPGSSALKRRPSLLSAFEFNDVVRSLTLSGSRGRIASYDPSYYGTKSPRSPRTPRRQSSGSPSTHVPDFGSRPASLHSQTSGSHLRPPSIHSDVNVHLSVSPVPTDPDMGHFDAHFEQALLRHSLILPDHHDPSNQHLGHVHPQLHGQANLDKPSPTTISQKILNFWSVIMPIYFPTLLNWNEKSAFVKFLAVTSIPMVLLLTLTLPVVDLKEDEDDEDDEDDEESIEVDTDPDAPQPPKITIIKAEPESRYDGWSRTATTVQMFLVPIFIAAVVSSAAEEGYIAIPLALCVGAVLSFLIRRFSTEELPPRFYGALCFVGFLVAITWIFLVANEVVGILQAFGMIFGVSDAILGLTIFAMGNSLGDLVANITIARMGFPRMAFSACFGGPLLNMLLGVGISGTYMTIKTGTHIPLELSPTLFVSLIGVLLTLCAAIIIVPRNGYMMDRNWGWFLLIVYTLCTIANVVIEIKTNKSDH</sequence>
<dbReference type="InterPro" id="IPR051359">
    <property type="entry name" value="CaCA_antiporter"/>
</dbReference>
<feature type="transmembrane region" description="Helical" evidence="8">
    <location>
        <begin position="96"/>
        <end position="116"/>
    </location>
</feature>
<feature type="compositionally biased region" description="Acidic residues" evidence="7">
    <location>
        <begin position="550"/>
        <end position="571"/>
    </location>
</feature>
<dbReference type="PANTHER" id="PTHR12266">
    <property type="entry name" value="NA+/CA2+ K+ INDEPENDENT EXCHANGER"/>
    <property type="match status" value="1"/>
</dbReference>
<keyword evidence="11" id="KW-1185">Reference proteome</keyword>
<evidence type="ECO:0000256" key="3">
    <source>
        <dbReference type="ARBA" id="ARBA00022448"/>
    </source>
</evidence>
<dbReference type="GO" id="GO:0006874">
    <property type="term" value="P:intracellular calcium ion homeostasis"/>
    <property type="evidence" value="ECO:0007669"/>
    <property type="project" value="TreeGrafter"/>
</dbReference>
<feature type="transmembrane region" description="Helical" evidence="8">
    <location>
        <begin position="650"/>
        <end position="670"/>
    </location>
</feature>
<feature type="region of interest" description="Disordered" evidence="7">
    <location>
        <begin position="375"/>
        <end position="429"/>
    </location>
</feature>
<feature type="domain" description="Sodium/calcium exchanger membrane region" evidence="9">
    <location>
        <begin position="656"/>
        <end position="802"/>
    </location>
</feature>
<dbReference type="Pfam" id="PF01699">
    <property type="entry name" value="Na_Ca_ex"/>
    <property type="match status" value="2"/>
</dbReference>
<dbReference type="PANTHER" id="PTHR12266:SF0">
    <property type="entry name" value="MITOCHONDRIAL SODIUM_CALCIUM EXCHANGER PROTEIN"/>
    <property type="match status" value="1"/>
</dbReference>
<feature type="region of interest" description="Disordered" evidence="7">
    <location>
        <begin position="310"/>
        <end position="345"/>
    </location>
</feature>
<dbReference type="Gene3D" id="1.20.1420.30">
    <property type="entry name" value="NCX, central ion-binding region"/>
    <property type="match status" value="2"/>
</dbReference>
<feature type="transmembrane region" description="Helical" evidence="8">
    <location>
        <begin position="525"/>
        <end position="547"/>
    </location>
</feature>
<proteinExistence type="inferred from homology"/>
<keyword evidence="3" id="KW-0813">Transport</keyword>
<evidence type="ECO:0000256" key="4">
    <source>
        <dbReference type="ARBA" id="ARBA00022692"/>
    </source>
</evidence>
<comment type="subcellular location">
    <subcellularLocation>
        <location evidence="1">Membrane</location>
        <topology evidence="1">Multi-pass membrane protein</topology>
    </subcellularLocation>
</comment>
<evidence type="ECO:0000313" key="10">
    <source>
        <dbReference type="EMBL" id="KAG0252639.1"/>
    </source>
</evidence>
<dbReference type="EMBL" id="JAAAJA010000507">
    <property type="protein sequence ID" value="KAG0252639.1"/>
    <property type="molecule type" value="Genomic_DNA"/>
</dbReference>
<keyword evidence="5 8" id="KW-1133">Transmembrane helix</keyword>
<accession>A0A9P6PTW2</accession>
<evidence type="ECO:0000256" key="8">
    <source>
        <dbReference type="SAM" id="Phobius"/>
    </source>
</evidence>
<feature type="transmembrane region" description="Helical" evidence="8">
    <location>
        <begin position="757"/>
        <end position="776"/>
    </location>
</feature>
<evidence type="ECO:0000256" key="7">
    <source>
        <dbReference type="SAM" id="MobiDB-lite"/>
    </source>
</evidence>
<evidence type="ECO:0000256" key="2">
    <source>
        <dbReference type="ARBA" id="ARBA00008170"/>
    </source>
</evidence>
<reference evidence="10" key="1">
    <citation type="journal article" date="2020" name="Fungal Divers.">
        <title>Resolving the Mortierellaceae phylogeny through synthesis of multi-gene phylogenetics and phylogenomics.</title>
        <authorList>
            <person name="Vandepol N."/>
            <person name="Liber J."/>
            <person name="Desiro A."/>
            <person name="Na H."/>
            <person name="Kennedy M."/>
            <person name="Barry K."/>
            <person name="Grigoriev I.V."/>
            <person name="Miller A.N."/>
            <person name="O'Donnell K."/>
            <person name="Stajich J.E."/>
            <person name="Bonito G."/>
        </authorList>
    </citation>
    <scope>NUCLEOTIDE SEQUENCE</scope>
    <source>
        <strain evidence="10">KOD948</strain>
    </source>
</reference>
<feature type="transmembrane region" description="Helical" evidence="8">
    <location>
        <begin position="620"/>
        <end position="638"/>
    </location>
</feature>
<feature type="region of interest" description="Disordered" evidence="7">
    <location>
        <begin position="470"/>
        <end position="492"/>
    </location>
</feature>
<feature type="transmembrane region" description="Helical" evidence="8">
    <location>
        <begin position="194"/>
        <end position="217"/>
    </location>
</feature>
<feature type="transmembrane region" description="Helical" evidence="8">
    <location>
        <begin position="501"/>
        <end position="519"/>
    </location>
</feature>
<dbReference type="GO" id="GO:0016020">
    <property type="term" value="C:membrane"/>
    <property type="evidence" value="ECO:0007669"/>
    <property type="project" value="UniProtKB-SubCell"/>
</dbReference>
<name>A0A9P6PTW2_9FUNG</name>
<feature type="transmembrane region" description="Helical" evidence="8">
    <location>
        <begin position="136"/>
        <end position="157"/>
    </location>
</feature>
<feature type="region of interest" description="Disordered" evidence="7">
    <location>
        <begin position="272"/>
        <end position="297"/>
    </location>
</feature>
<dbReference type="InterPro" id="IPR044880">
    <property type="entry name" value="NCX_ion-bd_dom_sf"/>
</dbReference>
<feature type="domain" description="Sodium/calcium exchanger membrane region" evidence="9">
    <location>
        <begin position="107"/>
        <end position="209"/>
    </location>
</feature>
<keyword evidence="4 8" id="KW-0812">Transmembrane</keyword>
<feature type="region of interest" description="Disordered" evidence="7">
    <location>
        <begin position="550"/>
        <end position="577"/>
    </location>
</feature>
<dbReference type="OrthoDB" id="407410at2759"/>
<keyword evidence="6 8" id="KW-0472">Membrane</keyword>
<comment type="caution">
    <text evidence="10">The sequence shown here is derived from an EMBL/GenBank/DDBJ whole genome shotgun (WGS) entry which is preliminary data.</text>
</comment>
<evidence type="ECO:0000259" key="9">
    <source>
        <dbReference type="Pfam" id="PF01699"/>
    </source>
</evidence>
<dbReference type="GO" id="GO:0008324">
    <property type="term" value="F:monoatomic cation transmembrane transporter activity"/>
    <property type="evidence" value="ECO:0007669"/>
    <property type="project" value="TreeGrafter"/>
</dbReference>
<gene>
    <name evidence="10" type="ORF">BG011_006859</name>
</gene>
<evidence type="ECO:0000256" key="1">
    <source>
        <dbReference type="ARBA" id="ARBA00004141"/>
    </source>
</evidence>
<evidence type="ECO:0000256" key="6">
    <source>
        <dbReference type="ARBA" id="ARBA00023136"/>
    </source>
</evidence>
<feature type="transmembrane region" description="Helical" evidence="8">
    <location>
        <begin position="12"/>
        <end position="29"/>
    </location>
</feature>